<keyword evidence="3" id="KW-1185">Reference proteome</keyword>
<dbReference type="Proteomes" id="UP000011750">
    <property type="component" value="Chromosome A10"/>
</dbReference>
<keyword evidence="1" id="KW-0472">Membrane</keyword>
<dbReference type="AlphaFoldDB" id="M4DFF5"/>
<evidence type="ECO:0000313" key="3">
    <source>
        <dbReference type="Proteomes" id="UP000011750"/>
    </source>
</evidence>
<name>M4DFF5_BRACM</name>
<feature type="transmembrane region" description="Helical" evidence="1">
    <location>
        <begin position="73"/>
        <end position="91"/>
    </location>
</feature>
<organism evidence="2 3">
    <name type="scientific">Brassica campestris</name>
    <name type="common">Field mustard</name>
    <dbReference type="NCBI Taxonomy" id="3711"/>
    <lineage>
        <taxon>Eukaryota</taxon>
        <taxon>Viridiplantae</taxon>
        <taxon>Streptophyta</taxon>
        <taxon>Embryophyta</taxon>
        <taxon>Tracheophyta</taxon>
        <taxon>Spermatophyta</taxon>
        <taxon>Magnoliopsida</taxon>
        <taxon>eudicotyledons</taxon>
        <taxon>Gunneridae</taxon>
        <taxon>Pentapetalae</taxon>
        <taxon>rosids</taxon>
        <taxon>malvids</taxon>
        <taxon>Brassicales</taxon>
        <taxon>Brassicaceae</taxon>
        <taxon>Brassiceae</taxon>
        <taxon>Brassica</taxon>
    </lineage>
</organism>
<evidence type="ECO:0000256" key="1">
    <source>
        <dbReference type="SAM" id="Phobius"/>
    </source>
</evidence>
<reference evidence="2 3" key="1">
    <citation type="journal article" date="2011" name="Nat. Genet.">
        <title>The genome of the mesopolyploid crop species Brassica rapa.</title>
        <authorList>
            <consortium name="Brassica rapa Genome Sequencing Project Consortium"/>
            <person name="Wang X."/>
            <person name="Wang H."/>
            <person name="Wang J."/>
            <person name="Sun R."/>
            <person name="Wu J."/>
            <person name="Liu S."/>
            <person name="Bai Y."/>
            <person name="Mun J.H."/>
            <person name="Bancroft I."/>
            <person name="Cheng F."/>
            <person name="Huang S."/>
            <person name="Li X."/>
            <person name="Hua W."/>
            <person name="Wang J."/>
            <person name="Wang X."/>
            <person name="Freeling M."/>
            <person name="Pires J.C."/>
            <person name="Paterson A.H."/>
            <person name="Chalhoub B."/>
            <person name="Wang B."/>
            <person name="Hayward A."/>
            <person name="Sharpe A.G."/>
            <person name="Park B.S."/>
            <person name="Weisshaar B."/>
            <person name="Liu B."/>
            <person name="Li B."/>
            <person name="Liu B."/>
            <person name="Tong C."/>
            <person name="Song C."/>
            <person name="Duran C."/>
            <person name="Peng C."/>
            <person name="Geng C."/>
            <person name="Koh C."/>
            <person name="Lin C."/>
            <person name="Edwards D."/>
            <person name="Mu D."/>
            <person name="Shen D."/>
            <person name="Soumpourou E."/>
            <person name="Li F."/>
            <person name="Fraser F."/>
            <person name="Conant G."/>
            <person name="Lassalle G."/>
            <person name="King G.J."/>
            <person name="Bonnema G."/>
            <person name="Tang H."/>
            <person name="Wang H."/>
            <person name="Belcram H."/>
            <person name="Zhou H."/>
            <person name="Hirakawa H."/>
            <person name="Abe H."/>
            <person name="Guo H."/>
            <person name="Wang H."/>
            <person name="Jin H."/>
            <person name="Parkin I.A."/>
            <person name="Batley J."/>
            <person name="Kim J.S."/>
            <person name="Just J."/>
            <person name="Li J."/>
            <person name="Xu J."/>
            <person name="Deng J."/>
            <person name="Kim J.A."/>
            <person name="Li J."/>
            <person name="Yu J."/>
            <person name="Meng J."/>
            <person name="Wang J."/>
            <person name="Min J."/>
            <person name="Poulain J."/>
            <person name="Wang J."/>
            <person name="Hatakeyama K."/>
            <person name="Wu K."/>
            <person name="Wang L."/>
            <person name="Fang L."/>
            <person name="Trick M."/>
            <person name="Links M.G."/>
            <person name="Zhao M."/>
            <person name="Jin M."/>
            <person name="Ramchiary N."/>
            <person name="Drou N."/>
            <person name="Berkman P.J."/>
            <person name="Cai Q."/>
            <person name="Huang Q."/>
            <person name="Li R."/>
            <person name="Tabata S."/>
            <person name="Cheng S."/>
            <person name="Zhang S."/>
            <person name="Zhang S."/>
            <person name="Huang S."/>
            <person name="Sato S."/>
            <person name="Sun S."/>
            <person name="Kwon S.J."/>
            <person name="Choi S.R."/>
            <person name="Lee T.H."/>
            <person name="Fan W."/>
            <person name="Zhao X."/>
            <person name="Tan X."/>
            <person name="Xu X."/>
            <person name="Wang Y."/>
            <person name="Qiu Y."/>
            <person name="Yin Y."/>
            <person name="Li Y."/>
            <person name="Du Y."/>
            <person name="Liao Y."/>
            <person name="Lim Y."/>
            <person name="Narusaka Y."/>
            <person name="Wang Y."/>
            <person name="Wang Z."/>
            <person name="Li Z."/>
            <person name="Wang Z."/>
            <person name="Xiong Z."/>
            <person name="Zhang Z."/>
        </authorList>
    </citation>
    <scope>NUCLEOTIDE SEQUENCE [LARGE SCALE GENOMIC DNA]</scope>
    <source>
        <strain evidence="2 3">cv. Chiifu-401-42</strain>
    </source>
</reference>
<dbReference type="HOGENOM" id="CLU_2253928_0_0_1"/>
<sequence>MFFFPVTLIKKTISPPLSTATTKAILSSPVKSTATADATGGTRFYSPTGGTLCLLLHIEGKHQRSPSNFNHKVCFFLLLVLILFSGSLDISTNKGDFGTSLGHW</sequence>
<protein>
    <submittedName>
        <fullName evidence="2">Uncharacterized protein</fullName>
    </submittedName>
</protein>
<accession>M4DFF5</accession>
<evidence type="ECO:0000313" key="2">
    <source>
        <dbReference type="EnsemblPlants" id="Bra015228.1-P"/>
    </source>
</evidence>
<keyword evidence="1" id="KW-0812">Transmembrane</keyword>
<keyword evidence="1" id="KW-1133">Transmembrane helix</keyword>
<dbReference type="Gramene" id="Bra015228.1">
    <property type="protein sequence ID" value="Bra015228.1-P"/>
    <property type="gene ID" value="Bra015228"/>
</dbReference>
<proteinExistence type="predicted"/>
<reference evidence="2 3" key="2">
    <citation type="journal article" date="2018" name="Hortic Res">
        <title>Improved Brassica rapa reference genome by single-molecule sequencing and chromosome conformation capture technologies.</title>
        <authorList>
            <person name="Zhang L."/>
            <person name="Cai X."/>
            <person name="Wu J."/>
            <person name="Liu M."/>
            <person name="Grob S."/>
            <person name="Cheng F."/>
            <person name="Liang J."/>
            <person name="Cai C."/>
            <person name="Liu Z."/>
            <person name="Liu B."/>
            <person name="Wang F."/>
            <person name="Li S."/>
            <person name="Liu F."/>
            <person name="Li X."/>
            <person name="Cheng L."/>
            <person name="Yang W."/>
            <person name="Li M.H."/>
            <person name="Grossniklaus U."/>
            <person name="Zheng H."/>
            <person name="Wang X."/>
        </authorList>
    </citation>
    <scope>NUCLEOTIDE SEQUENCE [LARGE SCALE GENOMIC DNA]</scope>
    <source>
        <strain evidence="2 3">cv. Chiifu-401-42</strain>
    </source>
</reference>
<dbReference type="InParanoid" id="M4DFF5"/>
<dbReference type="EnsemblPlants" id="Bra015228.1">
    <property type="protein sequence ID" value="Bra015228.1-P"/>
    <property type="gene ID" value="Bra015228"/>
</dbReference>
<reference evidence="2" key="3">
    <citation type="submission" date="2023-03" db="UniProtKB">
        <authorList>
            <consortium name="EnsemblPlants"/>
        </authorList>
    </citation>
    <scope>IDENTIFICATION</scope>
    <source>
        <strain evidence="2">cv. Chiifu-401-42</strain>
    </source>
</reference>